<gene>
    <name evidence="3 5" type="ORF">C36B7.4</name>
    <name evidence="3" type="ORF">CELE_C36B7.4</name>
</gene>
<sequence>MKLILQILLFLVVLTYDFGNHETTRLVTKVIDLKPTTMKHYKTSAGFVYNFENMRRAFPKHNFLALKNVTDFRTNNETQTARVLPTLDYQAVYIYVYEGSVFVRIQMCDEGHILDGGSATQGWNLVALDFPRLIRSSYCRYFSMDKSRPLFYFNGSAHFSVWKAHEFYYFIVPADNRLNNFAHFLLIIFGICSIIKAMLDNYNKLLVKDEKMRVCLMI</sequence>
<dbReference type="eggNOG" id="ENOG502TI93">
    <property type="taxonomic scope" value="Eukaryota"/>
</dbReference>
<dbReference type="WormBase" id="C36B7.4">
    <property type="protein sequence ID" value="CE46361"/>
    <property type="gene ID" value="WBGene00016467"/>
</dbReference>
<keyword evidence="1" id="KW-1133">Transmembrane helix</keyword>
<accession>Q966Q1</accession>
<evidence type="ECO:0000313" key="3">
    <source>
        <dbReference type="EMBL" id="CCD66848.1"/>
    </source>
</evidence>
<dbReference type="EMBL" id="BX284606">
    <property type="protein sequence ID" value="CCD66848.1"/>
    <property type="molecule type" value="Genomic_DNA"/>
</dbReference>
<dbReference type="Bgee" id="WBGene00016467">
    <property type="expression patterns" value="Expressed in larva and 1 other cell type or tissue"/>
</dbReference>
<evidence type="ECO:0000256" key="2">
    <source>
        <dbReference type="SAM" id="SignalP"/>
    </source>
</evidence>
<dbReference type="FunCoup" id="Q966Q1">
    <property type="interactions" value="274"/>
</dbReference>
<feature type="transmembrane region" description="Helical" evidence="1">
    <location>
        <begin position="181"/>
        <end position="199"/>
    </location>
</feature>
<feature type="chain" id="PRO_5004321847" evidence="2">
    <location>
        <begin position="20"/>
        <end position="218"/>
    </location>
</feature>
<evidence type="ECO:0000313" key="5">
    <source>
        <dbReference type="WormBase" id="C36B7.4"/>
    </source>
</evidence>
<dbReference type="PaxDb" id="6239-C36B7.4"/>
<dbReference type="RefSeq" id="NP_509193.2">
    <property type="nucleotide sequence ID" value="NM_076792.4"/>
</dbReference>
<dbReference type="AGR" id="WB:WBGene00016467"/>
<dbReference type="OrthoDB" id="5870993at2759"/>
<dbReference type="UCSC" id="C36B7.4">
    <property type="organism name" value="c. elegans"/>
</dbReference>
<evidence type="ECO:0000256" key="1">
    <source>
        <dbReference type="SAM" id="Phobius"/>
    </source>
</evidence>
<dbReference type="Proteomes" id="UP000001940">
    <property type="component" value="Chromosome X"/>
</dbReference>
<evidence type="ECO:0000313" key="4">
    <source>
        <dbReference type="Proteomes" id="UP000001940"/>
    </source>
</evidence>
<proteinExistence type="predicted"/>
<keyword evidence="2" id="KW-0732">Signal</keyword>
<dbReference type="KEGG" id="cel:CELE_C36B7.4"/>
<name>Q966Q1_CAEEL</name>
<dbReference type="AlphaFoldDB" id="Q966Q1"/>
<dbReference type="HOGENOM" id="CLU_1267919_0_0_1"/>
<dbReference type="GeneID" id="183256"/>
<organism evidence="3 4">
    <name type="scientific">Caenorhabditis elegans</name>
    <dbReference type="NCBI Taxonomy" id="6239"/>
    <lineage>
        <taxon>Eukaryota</taxon>
        <taxon>Metazoa</taxon>
        <taxon>Ecdysozoa</taxon>
        <taxon>Nematoda</taxon>
        <taxon>Chromadorea</taxon>
        <taxon>Rhabditida</taxon>
        <taxon>Rhabditina</taxon>
        <taxon>Rhabditomorpha</taxon>
        <taxon>Rhabditoidea</taxon>
        <taxon>Rhabditidae</taxon>
        <taxon>Peloderinae</taxon>
        <taxon>Caenorhabditis</taxon>
    </lineage>
</organism>
<dbReference type="OMA" id="RIQMCDE"/>
<dbReference type="CTD" id="183256"/>
<reference evidence="3 4" key="1">
    <citation type="journal article" date="1998" name="Science">
        <title>Genome sequence of the nematode C. elegans: a platform for investigating biology.</title>
        <authorList>
            <consortium name="The C. elegans sequencing consortium"/>
            <person name="Sulson J.E."/>
            <person name="Waterston R."/>
        </authorList>
    </citation>
    <scope>NUCLEOTIDE SEQUENCE [LARGE SCALE GENOMIC DNA]</scope>
    <source>
        <strain evidence="3 4">Bristol N2</strain>
    </source>
</reference>
<keyword evidence="4" id="KW-1185">Reference proteome</keyword>
<feature type="signal peptide" evidence="2">
    <location>
        <begin position="1"/>
        <end position="19"/>
    </location>
</feature>
<keyword evidence="1" id="KW-0812">Transmembrane</keyword>
<accession>G4S696</accession>
<protein>
    <submittedName>
        <fullName evidence="3">Uncharacterized protein</fullName>
    </submittedName>
</protein>
<dbReference type="InParanoid" id="Q966Q1"/>
<keyword evidence="1" id="KW-0472">Membrane</keyword>